<evidence type="ECO:0000256" key="3">
    <source>
        <dbReference type="ARBA" id="ARBA00014171"/>
    </source>
</evidence>
<evidence type="ECO:0000313" key="9">
    <source>
        <dbReference type="EMBL" id="ADL67574.1"/>
    </source>
</evidence>
<evidence type="ECO:0000256" key="1">
    <source>
        <dbReference type="ARBA" id="ARBA00004201"/>
    </source>
</evidence>
<dbReference type="SUPFAM" id="SSF48371">
    <property type="entry name" value="ARM repeat"/>
    <property type="match status" value="1"/>
</dbReference>
<dbReference type="InterPro" id="IPR011989">
    <property type="entry name" value="ARM-like"/>
</dbReference>
<dbReference type="Pfam" id="PF04078">
    <property type="entry name" value="Rcd1"/>
    <property type="match status" value="1"/>
</dbReference>
<dbReference type="HOGENOM" id="CLU_039962_2_0_1"/>
<dbReference type="EMBL" id="HM358911">
    <property type="protein sequence ID" value="ADL67580.1"/>
    <property type="molecule type" value="Genomic_DNA"/>
</dbReference>
<dbReference type="EMBL" id="HM358905">
    <property type="protein sequence ID" value="ADL67574.1"/>
    <property type="molecule type" value="Genomic_DNA"/>
</dbReference>
<dbReference type="EMBL" id="HM358901">
    <property type="protein sequence ID" value="ADL67570.1"/>
    <property type="molecule type" value="Genomic_DNA"/>
</dbReference>
<organism evidence="5">
    <name type="scientific">Drosophila melanogaster</name>
    <name type="common">Fruit fly</name>
    <dbReference type="NCBI Taxonomy" id="7227"/>
    <lineage>
        <taxon>Eukaryota</taxon>
        <taxon>Metazoa</taxon>
        <taxon>Ecdysozoa</taxon>
        <taxon>Arthropoda</taxon>
        <taxon>Hexapoda</taxon>
        <taxon>Insecta</taxon>
        <taxon>Pterygota</taxon>
        <taxon>Neoptera</taxon>
        <taxon>Endopterygota</taxon>
        <taxon>Diptera</taxon>
        <taxon>Brachycera</taxon>
        <taxon>Muscomorpha</taxon>
        <taxon>Ephydroidea</taxon>
        <taxon>Drosophilidae</taxon>
        <taxon>Drosophila</taxon>
        <taxon>Sophophora</taxon>
    </lineage>
</organism>
<dbReference type="GO" id="GO:0000932">
    <property type="term" value="C:P-body"/>
    <property type="evidence" value="ECO:0007669"/>
    <property type="project" value="UniProtKB-SubCell"/>
</dbReference>
<protein>
    <recommendedName>
        <fullName evidence="3">CCR4-NOT transcription complex subunit 9</fullName>
    </recommendedName>
    <alternativeName>
        <fullName evidence="4">Cell differentiation protein RQCD1 homolog</fullName>
    </alternativeName>
</protein>
<dbReference type="EMBL" id="HM358902">
    <property type="protein sequence ID" value="ADL67571.1"/>
    <property type="molecule type" value="Genomic_DNA"/>
</dbReference>
<comment type="similarity">
    <text evidence="2">Belongs to the CNOT9 family.</text>
</comment>
<evidence type="ECO:0000313" key="10">
    <source>
        <dbReference type="EMBL" id="ADL67576.1"/>
    </source>
</evidence>
<dbReference type="EMBL" id="HM358898">
    <property type="protein sequence ID" value="ADL67567.1"/>
    <property type="molecule type" value="Genomic_DNA"/>
</dbReference>
<evidence type="ECO:0000313" key="6">
    <source>
        <dbReference type="EMBL" id="ADL67570.1"/>
    </source>
</evidence>
<evidence type="ECO:0000313" key="12">
    <source>
        <dbReference type="EMBL" id="ADL67581.1"/>
    </source>
</evidence>
<accession>E0ZR36</accession>
<dbReference type="GO" id="GO:0006402">
    <property type="term" value="P:mRNA catabolic process"/>
    <property type="evidence" value="ECO:0007669"/>
    <property type="project" value="InterPro"/>
</dbReference>
<name>E0ZR36_DROME</name>
<dbReference type="EMBL" id="HM358904">
    <property type="protein sequence ID" value="ADL67573.1"/>
    <property type="molecule type" value="Genomic_DNA"/>
</dbReference>
<dbReference type="Gene3D" id="1.25.10.10">
    <property type="entry name" value="Leucine-rich Repeat Variant"/>
    <property type="match status" value="1"/>
</dbReference>
<evidence type="ECO:0000313" key="11">
    <source>
        <dbReference type="EMBL" id="ADL67580.1"/>
    </source>
</evidence>
<evidence type="ECO:0000313" key="8">
    <source>
        <dbReference type="EMBL" id="ADL67573.1"/>
    </source>
</evidence>
<dbReference type="VEuPathDB" id="VectorBase:FBgn0032089"/>
<evidence type="ECO:0000313" key="7">
    <source>
        <dbReference type="EMBL" id="ADL67571.1"/>
    </source>
</evidence>
<sequence length="290" mass="32773">MSAEPSPVMSPQQQAEREKVYQLIIELAYPATRETALLELSKNTYADLAPMLWKSVGTTCTLLQEIVNIYPIITTPVLKANQSNRVCYALTLLQCVASHPETRPAFLRDQIPMYLYPFLSTTFKSRPFEQLRLTTLGVINALAETGDTEVLIFLIWSEVVPHCLTNMVRGSKLTKIAATSILEKILLDEMGLTYICENHDRFSQVAITLGKMVIHMLKFPCLRVLKHVVRCYLLLTENVRARSALRVCLPDLLRDGTFTSLVQHDTCTKQWLQMLLKNLQTNAVNPMGSS</sequence>
<dbReference type="AlphaFoldDB" id="E0ZR36"/>
<dbReference type="FunFam" id="1.25.10.10:FF:000661">
    <property type="entry name" value="Cell differentiation family, Rcd1-like containing protein"/>
    <property type="match status" value="1"/>
</dbReference>
<dbReference type="InterPro" id="IPR007216">
    <property type="entry name" value="CNOT9"/>
</dbReference>
<evidence type="ECO:0000256" key="2">
    <source>
        <dbReference type="ARBA" id="ARBA00006385"/>
    </source>
</evidence>
<dbReference type="InterPro" id="IPR016024">
    <property type="entry name" value="ARM-type_fold"/>
</dbReference>
<evidence type="ECO:0000256" key="4">
    <source>
        <dbReference type="ARBA" id="ARBA00030283"/>
    </source>
</evidence>
<comment type="subcellular location">
    <subcellularLocation>
        <location evidence="1">Cytoplasm</location>
        <location evidence="1">P-body</location>
    </subcellularLocation>
</comment>
<proteinExistence type="inferred from homology"/>
<reference evidence="5" key="1">
    <citation type="journal article" date="2010" name="Genetica">
        <title>Drcd-1 related: a positively selected spermatogenesis retrogene in Drosophila.</title>
        <authorList>
            <person name="Quezada-Diaz J.E."/>
            <person name="Muliyil T."/>
            <person name="Rio J."/>
            <person name="Betran E."/>
        </authorList>
    </citation>
    <scope>NUCLEOTIDE SEQUENCE</scope>
    <source>
        <strain evidence="6">ZH20b</strain>
        <strain evidence="7">ZH21</strain>
        <strain evidence="5">ZH23</strain>
        <strain evidence="11">ZH24a</strain>
        <strain evidence="12">ZH24b</strain>
        <strain evidence="8">ZH27b</strain>
        <strain evidence="9">ZH28a</strain>
        <strain evidence="10">ZH32a</strain>
    </source>
</reference>
<dbReference type="EMBL" id="HM358907">
    <property type="protein sequence ID" value="ADL67576.1"/>
    <property type="molecule type" value="Genomic_DNA"/>
</dbReference>
<dbReference type="EMBL" id="HM358912">
    <property type="protein sequence ID" value="ADL67581.1"/>
    <property type="molecule type" value="Genomic_DNA"/>
</dbReference>
<dbReference type="PANTHER" id="PTHR12262">
    <property type="entry name" value="CCR4-NOT TRANSCRIPTION COMPLEX SUBUNIT 9"/>
    <property type="match status" value="1"/>
</dbReference>
<evidence type="ECO:0000313" key="5">
    <source>
        <dbReference type="EMBL" id="ADL67567.1"/>
    </source>
</evidence>
<dbReference type="OrthoDB" id="1183224at2759"/>
<dbReference type="ExpressionAtlas" id="E0ZR36">
    <property type="expression patterns" value="differential"/>
</dbReference>
<dbReference type="GO" id="GO:0030014">
    <property type="term" value="C:CCR4-NOT complex"/>
    <property type="evidence" value="ECO:0007669"/>
    <property type="project" value="InterPro"/>
</dbReference>